<evidence type="ECO:0000313" key="8">
    <source>
        <dbReference type="EMBL" id="SHK84739.1"/>
    </source>
</evidence>
<dbReference type="AlphaFoldDB" id="A0A1M6VTN8"/>
<keyword evidence="5" id="KW-0998">Cell outer membrane</keyword>
<reference evidence="9" key="1">
    <citation type="submission" date="2016-11" db="EMBL/GenBank/DDBJ databases">
        <authorList>
            <person name="Varghese N."/>
            <person name="Submissions S."/>
        </authorList>
    </citation>
    <scope>NUCLEOTIDE SEQUENCE [LARGE SCALE GENOMIC DNA]</scope>
    <source>
        <strain evidence="9">DSM 26899</strain>
    </source>
</reference>
<dbReference type="SUPFAM" id="SSF48452">
    <property type="entry name" value="TPR-like"/>
    <property type="match status" value="1"/>
</dbReference>
<sequence>MKTSIIRYIFFFMAVQFFCTSCEKLIEVQMPDNQINTKQVFEDVQTANAALAGLYAGLWDNSPLSGDQSGKLLGSYTDDLNCYAVTATNGAYDIYINQQVDTNTAVYSYWSSAYEKIYAANSIIEGVEHSSLPSVEKNRVKGEALLVRSMLYFYLQQMFGDIPYVVSTDYQLNRILSKTSASDISARLEIDLSQAISWLVDDYRNAERIFPNRKVAQLLLAKVYMTEGKWSDAETLLKGIVQSSLYQFENDITKVFTKSEKHILWQLKPKNSGDPTKEVILYYFSNALPNNYAVSEDLMNSFSNNDLRKLNWITPVTVNGNTWYRVDKYKNRTVNNTEYSVIIRLEEVYFLLAESLVQQNMLQEAVSYINPTRVRAGLTALSNQLPKAQLIDEILSERRKEFFAEMGHRFLDLKRLGRLHTLLTVKQNWKDTHQRWPIPQNELLLNQHLNPQNAGY</sequence>
<dbReference type="Gene3D" id="1.25.40.390">
    <property type="match status" value="1"/>
</dbReference>
<gene>
    <name evidence="8" type="ORF">SAMN05444267_1008138</name>
</gene>
<comment type="similarity">
    <text evidence="2">Belongs to the SusD family.</text>
</comment>
<evidence type="ECO:0000256" key="1">
    <source>
        <dbReference type="ARBA" id="ARBA00004442"/>
    </source>
</evidence>
<dbReference type="Pfam" id="PF14322">
    <property type="entry name" value="SusD-like_3"/>
    <property type="match status" value="1"/>
</dbReference>
<dbReference type="InterPro" id="IPR011990">
    <property type="entry name" value="TPR-like_helical_dom_sf"/>
</dbReference>
<dbReference type="CDD" id="cd08977">
    <property type="entry name" value="SusD"/>
    <property type="match status" value="1"/>
</dbReference>
<comment type="subcellular location">
    <subcellularLocation>
        <location evidence="1">Cell outer membrane</location>
    </subcellularLocation>
</comment>
<keyword evidence="3" id="KW-0732">Signal</keyword>
<dbReference type="EMBL" id="FRAV01000008">
    <property type="protein sequence ID" value="SHK84739.1"/>
    <property type="molecule type" value="Genomic_DNA"/>
</dbReference>
<keyword evidence="9" id="KW-1185">Reference proteome</keyword>
<feature type="domain" description="SusD-like N-terminal" evidence="7">
    <location>
        <begin position="88"/>
        <end position="225"/>
    </location>
</feature>
<feature type="domain" description="RagB/SusD" evidence="6">
    <location>
        <begin position="305"/>
        <end position="456"/>
    </location>
</feature>
<proteinExistence type="inferred from homology"/>
<keyword evidence="4" id="KW-0472">Membrane</keyword>
<protein>
    <submittedName>
        <fullName evidence="8">SusD family protein</fullName>
    </submittedName>
</protein>
<evidence type="ECO:0000259" key="7">
    <source>
        <dbReference type="Pfam" id="PF14322"/>
    </source>
</evidence>
<dbReference type="STRING" id="1302687.SAMN05444267_1008138"/>
<dbReference type="InterPro" id="IPR012944">
    <property type="entry name" value="SusD_RagB_dom"/>
</dbReference>
<evidence type="ECO:0000313" key="9">
    <source>
        <dbReference type="Proteomes" id="UP000184364"/>
    </source>
</evidence>
<evidence type="ECO:0000259" key="6">
    <source>
        <dbReference type="Pfam" id="PF07980"/>
    </source>
</evidence>
<dbReference type="OrthoDB" id="621570at2"/>
<dbReference type="RefSeq" id="WP_073292214.1">
    <property type="nucleotide sequence ID" value="NZ_FRAV01000008.1"/>
</dbReference>
<evidence type="ECO:0000256" key="3">
    <source>
        <dbReference type="ARBA" id="ARBA00022729"/>
    </source>
</evidence>
<dbReference type="GO" id="GO:0009279">
    <property type="term" value="C:cell outer membrane"/>
    <property type="evidence" value="ECO:0007669"/>
    <property type="project" value="UniProtKB-SubCell"/>
</dbReference>
<dbReference type="Pfam" id="PF07980">
    <property type="entry name" value="SusD_RagB"/>
    <property type="match status" value="1"/>
</dbReference>
<dbReference type="InterPro" id="IPR033985">
    <property type="entry name" value="SusD-like_N"/>
</dbReference>
<evidence type="ECO:0000256" key="5">
    <source>
        <dbReference type="ARBA" id="ARBA00023237"/>
    </source>
</evidence>
<dbReference type="Proteomes" id="UP000184364">
    <property type="component" value="Unassembled WGS sequence"/>
</dbReference>
<accession>A0A1M6VTN8</accession>
<evidence type="ECO:0000256" key="4">
    <source>
        <dbReference type="ARBA" id="ARBA00023136"/>
    </source>
</evidence>
<evidence type="ECO:0000256" key="2">
    <source>
        <dbReference type="ARBA" id="ARBA00006275"/>
    </source>
</evidence>
<organism evidence="8 9">
    <name type="scientific">Chryseobacterium polytrichastri</name>
    <dbReference type="NCBI Taxonomy" id="1302687"/>
    <lineage>
        <taxon>Bacteria</taxon>
        <taxon>Pseudomonadati</taxon>
        <taxon>Bacteroidota</taxon>
        <taxon>Flavobacteriia</taxon>
        <taxon>Flavobacteriales</taxon>
        <taxon>Weeksellaceae</taxon>
        <taxon>Chryseobacterium group</taxon>
        <taxon>Chryseobacterium</taxon>
    </lineage>
</organism>
<name>A0A1M6VTN8_9FLAO</name>